<evidence type="ECO:0000256" key="3">
    <source>
        <dbReference type="ARBA" id="ARBA00022617"/>
    </source>
</evidence>
<comment type="similarity">
    <text evidence="2">Belongs to the cytochrome P450 family.</text>
</comment>
<dbReference type="GO" id="GO:0004497">
    <property type="term" value="F:monooxygenase activity"/>
    <property type="evidence" value="ECO:0007669"/>
    <property type="project" value="UniProtKB-KW"/>
</dbReference>
<dbReference type="Gene3D" id="1.10.630.10">
    <property type="entry name" value="Cytochrome P450"/>
    <property type="match status" value="1"/>
</dbReference>
<dbReference type="CDD" id="cd11064">
    <property type="entry name" value="CYP86A"/>
    <property type="match status" value="1"/>
</dbReference>
<dbReference type="Pfam" id="PF00067">
    <property type="entry name" value="p450"/>
    <property type="match status" value="1"/>
</dbReference>
<keyword evidence="6 8" id="KW-0408">Iron</keyword>
<dbReference type="InterPro" id="IPR001128">
    <property type="entry name" value="Cyt_P450"/>
</dbReference>
<dbReference type="InterPro" id="IPR036396">
    <property type="entry name" value="Cyt_P450_sf"/>
</dbReference>
<evidence type="ECO:0000256" key="5">
    <source>
        <dbReference type="ARBA" id="ARBA00023002"/>
    </source>
</evidence>
<dbReference type="PRINTS" id="PR00463">
    <property type="entry name" value="EP450I"/>
</dbReference>
<dbReference type="SUPFAM" id="SSF48264">
    <property type="entry name" value="Cytochrome P450"/>
    <property type="match status" value="1"/>
</dbReference>
<evidence type="ECO:0000313" key="9">
    <source>
        <dbReference type="EMBL" id="KAK4272186.1"/>
    </source>
</evidence>
<evidence type="ECO:0000256" key="1">
    <source>
        <dbReference type="ARBA" id="ARBA00001971"/>
    </source>
</evidence>
<dbReference type="Proteomes" id="UP001293593">
    <property type="component" value="Unassembled WGS sequence"/>
</dbReference>
<dbReference type="InterPro" id="IPR002401">
    <property type="entry name" value="Cyt_P450_E_grp-I"/>
</dbReference>
<proteinExistence type="inferred from homology"/>
<keyword evidence="3 8" id="KW-0349">Heme</keyword>
<evidence type="ECO:0008006" key="11">
    <source>
        <dbReference type="Google" id="ProtNLM"/>
    </source>
</evidence>
<dbReference type="GO" id="GO:0020037">
    <property type="term" value="F:heme binding"/>
    <property type="evidence" value="ECO:0007669"/>
    <property type="project" value="InterPro"/>
</dbReference>
<dbReference type="GO" id="GO:0005506">
    <property type="term" value="F:iron ion binding"/>
    <property type="evidence" value="ECO:0007669"/>
    <property type="project" value="InterPro"/>
</dbReference>
<dbReference type="EMBL" id="JAWXYG010000005">
    <property type="protein sequence ID" value="KAK4272186.1"/>
    <property type="molecule type" value="Genomic_DNA"/>
</dbReference>
<dbReference type="PRINTS" id="PR00385">
    <property type="entry name" value="P450"/>
</dbReference>
<evidence type="ECO:0000256" key="2">
    <source>
        <dbReference type="ARBA" id="ARBA00010617"/>
    </source>
</evidence>
<keyword evidence="7" id="KW-0503">Monooxygenase</keyword>
<feature type="binding site" description="axial binding residue" evidence="8">
    <location>
        <position position="442"/>
    </location>
    <ligand>
        <name>heme</name>
        <dbReference type="ChEBI" id="CHEBI:30413"/>
    </ligand>
    <ligandPart>
        <name>Fe</name>
        <dbReference type="ChEBI" id="CHEBI:18248"/>
    </ligandPart>
</feature>
<evidence type="ECO:0000256" key="8">
    <source>
        <dbReference type="PIRSR" id="PIRSR602401-1"/>
    </source>
</evidence>
<keyword evidence="4 8" id="KW-0479">Metal-binding</keyword>
<evidence type="ECO:0000256" key="6">
    <source>
        <dbReference type="ARBA" id="ARBA00023004"/>
    </source>
</evidence>
<sequence>MLLHFLFLILSFFFSITLLRRRYRKRPTPHGPPTYPLIGCLISFYANRNRLLHWYTHLLSLSPTNTILIHRLGAPTTIITGNPLNVEYILKTNFLNFPKGKPFTDILGDFLGQGIFNVDGQLWRTQRKLATHEFTGTSLRESVIHALQEEVAERLLPVMDTLRVKQQLVDLQDLLARFSFNVICKITLGIDVCGQLDPSVPVSPLAAAFDEASEISARRGAAPLFLVWKVKRWVGVGSERRLREAVGKVRSHVTKMIRERKKKLMRHMNHEREDLLSRFICGGYEEDMVRDMLISFVMAGRDTTSAALTWFFWLLSQHPQVEEQVLREIQVNVDEALEYESLEKLRFLKACLCESMRLYPPVPWDSKYAVVDDLLPDGTVVKAGDRVTYFPYGMARMEALWGKDRFEFRPNRWFVERDPVKRTMINVSPFKFPIFQAGPRECLGKEMAFIQMKYVVVSILRRFRIRRIRPDTPLFVPLLTAHMAGGLHVLICAREKETDPSVMT</sequence>
<evidence type="ECO:0000256" key="4">
    <source>
        <dbReference type="ARBA" id="ARBA00022723"/>
    </source>
</evidence>
<keyword evidence="10" id="KW-1185">Reference proteome</keyword>
<dbReference type="GO" id="GO:0016705">
    <property type="term" value="F:oxidoreductase activity, acting on paired donors, with incorporation or reduction of molecular oxygen"/>
    <property type="evidence" value="ECO:0007669"/>
    <property type="project" value="InterPro"/>
</dbReference>
<accession>A0AAE1MSW7</accession>
<organism evidence="9 10">
    <name type="scientific">Acacia crassicarpa</name>
    <name type="common">northern wattle</name>
    <dbReference type="NCBI Taxonomy" id="499986"/>
    <lineage>
        <taxon>Eukaryota</taxon>
        <taxon>Viridiplantae</taxon>
        <taxon>Streptophyta</taxon>
        <taxon>Embryophyta</taxon>
        <taxon>Tracheophyta</taxon>
        <taxon>Spermatophyta</taxon>
        <taxon>Magnoliopsida</taxon>
        <taxon>eudicotyledons</taxon>
        <taxon>Gunneridae</taxon>
        <taxon>Pentapetalae</taxon>
        <taxon>rosids</taxon>
        <taxon>fabids</taxon>
        <taxon>Fabales</taxon>
        <taxon>Fabaceae</taxon>
        <taxon>Caesalpinioideae</taxon>
        <taxon>mimosoid clade</taxon>
        <taxon>Acacieae</taxon>
        <taxon>Acacia</taxon>
    </lineage>
</organism>
<evidence type="ECO:0000313" key="10">
    <source>
        <dbReference type="Proteomes" id="UP001293593"/>
    </source>
</evidence>
<reference evidence="9" key="1">
    <citation type="submission" date="2023-10" db="EMBL/GenBank/DDBJ databases">
        <title>Chromosome-level genome of the transformable northern wattle, Acacia crassicarpa.</title>
        <authorList>
            <person name="Massaro I."/>
            <person name="Sinha N.R."/>
            <person name="Poethig S."/>
            <person name="Leichty A.R."/>
        </authorList>
    </citation>
    <scope>NUCLEOTIDE SEQUENCE</scope>
    <source>
        <strain evidence="9">Acra3RX</strain>
        <tissue evidence="9">Leaf</tissue>
    </source>
</reference>
<name>A0AAE1MSW7_9FABA</name>
<comment type="cofactor">
    <cofactor evidence="1 8">
        <name>heme</name>
        <dbReference type="ChEBI" id="CHEBI:30413"/>
    </cofactor>
</comment>
<evidence type="ECO:0000256" key="7">
    <source>
        <dbReference type="ARBA" id="ARBA00023033"/>
    </source>
</evidence>
<comment type="caution">
    <text evidence="9">The sequence shown here is derived from an EMBL/GenBank/DDBJ whole genome shotgun (WGS) entry which is preliminary data.</text>
</comment>
<gene>
    <name evidence="9" type="ORF">QN277_020774</name>
</gene>
<dbReference type="AlphaFoldDB" id="A0AAE1MSW7"/>
<keyword evidence="5" id="KW-0560">Oxidoreductase</keyword>
<protein>
    <recommendedName>
        <fullName evidence="11">Cytochrome P450</fullName>
    </recommendedName>
</protein>
<dbReference type="PANTHER" id="PTHR24296">
    <property type="entry name" value="CYTOCHROME P450"/>
    <property type="match status" value="1"/>
</dbReference>